<gene>
    <name evidence="1" type="ORF">D7S86_08180</name>
</gene>
<evidence type="ECO:0000313" key="1">
    <source>
        <dbReference type="EMBL" id="RKP56367.1"/>
    </source>
</evidence>
<dbReference type="AlphaFoldDB" id="A0A494Y0R1"/>
<keyword evidence="2" id="KW-1185">Reference proteome</keyword>
<dbReference type="Pfam" id="PF17236">
    <property type="entry name" value="SU10_MCP"/>
    <property type="match status" value="1"/>
</dbReference>
<organism evidence="1 2">
    <name type="scientific">Pararobbsia silviterrae</name>
    <dbReference type="NCBI Taxonomy" id="1792498"/>
    <lineage>
        <taxon>Bacteria</taxon>
        <taxon>Pseudomonadati</taxon>
        <taxon>Pseudomonadota</taxon>
        <taxon>Betaproteobacteria</taxon>
        <taxon>Burkholderiales</taxon>
        <taxon>Burkholderiaceae</taxon>
        <taxon>Pararobbsia</taxon>
    </lineage>
</organism>
<dbReference type="OrthoDB" id="6985194at2"/>
<reference evidence="1 2" key="1">
    <citation type="submission" date="2018-10" db="EMBL/GenBank/DDBJ databases">
        <title>Robbsia sp. DHC34, isolated from soil.</title>
        <authorList>
            <person name="Gao Z.-H."/>
            <person name="Qiu L.-H."/>
        </authorList>
    </citation>
    <scope>NUCLEOTIDE SEQUENCE [LARGE SCALE GENOMIC DNA]</scope>
    <source>
        <strain evidence="1 2">DHC34</strain>
    </source>
</reference>
<dbReference type="InterPro" id="IPR035198">
    <property type="entry name" value="SU10_MCP"/>
</dbReference>
<dbReference type="RefSeq" id="WP_121085315.1">
    <property type="nucleotide sequence ID" value="NZ_RBZU01000003.1"/>
</dbReference>
<accession>A0A494Y0R1</accession>
<name>A0A494Y0R1_9BURK</name>
<sequence length="326" mass="35403">MTVPTGTFQTFTQKNIREDMINAIYNVDPYKTPLLNMAKRTKADQTYHEWNTDALAAQNLANAAVEGDNPTSQTLTPTARMGNNTQISNKTVQISGTSQAVIAAGGTNKMGYQLLKKSKELKRDMEGILTYNQGRSAGSSTTARTSAGLPAWLYTNTVFQTGGSPSGANPTLNANGWTDGTSTRTYNGTTVAVTEAMVKQVLQKVFNSSGECPEYALVSSVNKQNISAFSGPGTRFTEVEDKTLHTAVDVYESDFGDVKIIPDIFLAHSGDMFFINPDYVRVAYLRPFQTVPLAKTGDSDQKMLITEYTLEMGNEHAHGAIFDTNG</sequence>
<proteinExistence type="predicted"/>
<evidence type="ECO:0000313" key="2">
    <source>
        <dbReference type="Proteomes" id="UP000270342"/>
    </source>
</evidence>
<dbReference type="EMBL" id="RBZU01000003">
    <property type="protein sequence ID" value="RKP56367.1"/>
    <property type="molecule type" value="Genomic_DNA"/>
</dbReference>
<comment type="caution">
    <text evidence="1">The sequence shown here is derived from an EMBL/GenBank/DDBJ whole genome shotgun (WGS) entry which is preliminary data.</text>
</comment>
<dbReference type="Proteomes" id="UP000270342">
    <property type="component" value="Unassembled WGS sequence"/>
</dbReference>
<protein>
    <submittedName>
        <fullName evidence="1">Phage head protein</fullName>
    </submittedName>
</protein>